<evidence type="ECO:0000313" key="2">
    <source>
        <dbReference type="Proteomes" id="UP000222460"/>
    </source>
</evidence>
<dbReference type="Proteomes" id="UP000222460">
    <property type="component" value="Unassembled WGS sequence"/>
</dbReference>
<comment type="caution">
    <text evidence="1">The sequence shown here is derived from an EMBL/GenBank/DDBJ whole genome shotgun (WGS) entry which is preliminary data.</text>
</comment>
<accession>A0A2C5W668</accession>
<reference evidence="2" key="1">
    <citation type="submission" date="2017-10" db="EMBL/GenBank/DDBJ databases">
        <title>FDA dAtabase for Regulatory Grade micrObial Sequences (FDA-ARGOS): Supporting development and validation of Infectious Disease Dx tests.</title>
        <authorList>
            <person name="Goldberg B."/>
            <person name="Campos J."/>
            <person name="Tallon L."/>
            <person name="Sadzewicz L."/>
            <person name="Ott S."/>
            <person name="Zhao X."/>
            <person name="Nagaraj S."/>
            <person name="Vavikolanu K."/>
            <person name="Aluvathingal J."/>
            <person name="Nadendla S."/>
            <person name="Geyer C."/>
            <person name="Sichtig H."/>
        </authorList>
    </citation>
    <scope>NUCLEOTIDE SEQUENCE [LARGE SCALE GENOMIC DNA]</scope>
    <source>
        <strain evidence="2">FDAARGOS_376</strain>
    </source>
</reference>
<dbReference type="Pfam" id="PF20192">
    <property type="entry name" value="DUF6555"/>
    <property type="match status" value="1"/>
</dbReference>
<sequence>MSKVSSWIVEYKLHGVPTSLLIRTGEMSNAHAWHWACCDAGIAPIPKLGKPPLKRMSKPMAERFGVTDVLWREPAPLVWDEV</sequence>
<dbReference type="RefSeq" id="WP_098964690.1">
    <property type="nucleotide sequence ID" value="NZ_PDKZ01000002.1"/>
</dbReference>
<evidence type="ECO:0000313" key="1">
    <source>
        <dbReference type="EMBL" id="PHH39752.1"/>
    </source>
</evidence>
<dbReference type="InterPro" id="IPR046685">
    <property type="entry name" value="DUF6555"/>
</dbReference>
<proteinExistence type="predicted"/>
<dbReference type="EMBL" id="PDKZ01000002">
    <property type="protein sequence ID" value="PHH39752.1"/>
    <property type="molecule type" value="Genomic_DNA"/>
</dbReference>
<gene>
    <name evidence="1" type="ORF">CRX57_06075</name>
</gene>
<organism evidence="1 2">
    <name type="scientific">Pseudomonas putida</name>
    <name type="common">Arthrobacter siderocapsulatus</name>
    <dbReference type="NCBI Taxonomy" id="303"/>
    <lineage>
        <taxon>Bacteria</taxon>
        <taxon>Pseudomonadati</taxon>
        <taxon>Pseudomonadota</taxon>
        <taxon>Gammaproteobacteria</taxon>
        <taxon>Pseudomonadales</taxon>
        <taxon>Pseudomonadaceae</taxon>
        <taxon>Pseudomonas</taxon>
    </lineage>
</organism>
<protein>
    <submittedName>
        <fullName evidence="1">Uncharacterized protein</fullName>
    </submittedName>
</protein>
<name>A0A2C5W668_PSEPU</name>
<dbReference type="AlphaFoldDB" id="A0A2C5W668"/>